<evidence type="ECO:0000313" key="5">
    <source>
        <dbReference type="EMBL" id="WDF82942.1"/>
    </source>
</evidence>
<dbReference type="PROSITE" id="PS00600">
    <property type="entry name" value="AA_TRANSFER_CLASS_3"/>
    <property type="match status" value="1"/>
</dbReference>
<dbReference type="InterPro" id="IPR015424">
    <property type="entry name" value="PyrdxlP-dep_Trfase"/>
</dbReference>
<dbReference type="PANTHER" id="PTHR11986">
    <property type="entry name" value="AMINOTRANSFERASE CLASS III"/>
    <property type="match status" value="1"/>
</dbReference>
<comment type="cofactor">
    <cofactor evidence="1">
        <name>pyridoxal 5'-phosphate</name>
        <dbReference type="ChEBI" id="CHEBI:597326"/>
    </cofactor>
</comment>
<name>A0ABY7WVE0_9LACO</name>
<dbReference type="InterPro" id="IPR015421">
    <property type="entry name" value="PyrdxlP-dep_Trfase_major"/>
</dbReference>
<dbReference type="PANTHER" id="PTHR11986:SF58">
    <property type="entry name" value="LEUCINE_METHIONINE RACEMASE"/>
    <property type="match status" value="1"/>
</dbReference>
<dbReference type="NCBIfam" id="NF006368">
    <property type="entry name" value="PRK08593.1"/>
    <property type="match status" value="1"/>
</dbReference>
<dbReference type="Gene3D" id="3.40.640.10">
    <property type="entry name" value="Type I PLP-dependent aspartate aminotransferase-like (Major domain)"/>
    <property type="match status" value="1"/>
</dbReference>
<dbReference type="SUPFAM" id="SSF53383">
    <property type="entry name" value="PLP-dependent transferases"/>
    <property type="match status" value="1"/>
</dbReference>
<sequence length="448" mass="47720">MDKVKTTSRADAFVAEEAKTFAPVGRIPYYNLVIDHAKGSQVVDVDGKIYTDLIASAAAINVGHSHPKVVAAIQDQAAQLIHYTTAYFHQGPAKALADKLVAITPGDFPKKVAFGLSGSDANDAIIKFARAYTKRPYVISFDNAYHGATYGSMTLTTVSDAASQGITPMVPGIAHLPYPDTAHTDETPAQVTARCIQAVHDLFQKISADQIACILMEPIAGDAGIIVPPTDYVQQLVAICKAEGILFAVDEIQQGMGRSGKWFSIEHFGVAPDLMSLGKALGSGMPVSAVVGRADVMDSLRAPAHTFTTAGNPVCCAAALATINVIEEEDLVQRSHDMGAYVIDQFKQMQREFHAIGDVRGEGLNVGIEIVDPVTGKPDTQAALKFVYRAFEKGLILITIAGNTIRFQPALTISRAEIDGALATMRGVFHELQVGAIADDIVDDAAGW</sequence>
<evidence type="ECO:0000313" key="6">
    <source>
        <dbReference type="Proteomes" id="UP001220377"/>
    </source>
</evidence>
<dbReference type="CDD" id="cd00610">
    <property type="entry name" value="OAT_like"/>
    <property type="match status" value="1"/>
</dbReference>
<organism evidence="5 6">
    <name type="scientific">Lacticaseibacillus pabuli</name>
    <dbReference type="NCBI Taxonomy" id="3025672"/>
    <lineage>
        <taxon>Bacteria</taxon>
        <taxon>Bacillati</taxon>
        <taxon>Bacillota</taxon>
        <taxon>Bacilli</taxon>
        <taxon>Lactobacillales</taxon>
        <taxon>Lactobacillaceae</taxon>
        <taxon>Lacticaseibacillus</taxon>
    </lineage>
</organism>
<keyword evidence="5" id="KW-0032">Aminotransferase</keyword>
<accession>A0ABY7WVE0</accession>
<dbReference type="Pfam" id="PF00202">
    <property type="entry name" value="Aminotran_3"/>
    <property type="match status" value="1"/>
</dbReference>
<proteinExistence type="inferred from homology"/>
<dbReference type="InterPro" id="IPR005814">
    <property type="entry name" value="Aminotrans_3"/>
</dbReference>
<dbReference type="PIRSF" id="PIRSF000521">
    <property type="entry name" value="Transaminase_4ab_Lys_Orn"/>
    <property type="match status" value="1"/>
</dbReference>
<evidence type="ECO:0000256" key="1">
    <source>
        <dbReference type="ARBA" id="ARBA00001933"/>
    </source>
</evidence>
<reference evidence="5 6" key="1">
    <citation type="submission" date="2023-02" db="EMBL/GenBank/DDBJ databases">
        <title>Genome sequence of Lacticaseibacillus sp. KACC 23028.</title>
        <authorList>
            <person name="Kim S."/>
            <person name="Heo J."/>
            <person name="Kwon S.-W."/>
        </authorList>
    </citation>
    <scope>NUCLEOTIDE SEQUENCE [LARGE SCALE GENOMIC DNA]</scope>
    <source>
        <strain evidence="5 6">KACC 23028</strain>
    </source>
</reference>
<dbReference type="Proteomes" id="UP001220377">
    <property type="component" value="Chromosome"/>
</dbReference>
<evidence type="ECO:0000256" key="2">
    <source>
        <dbReference type="ARBA" id="ARBA00008954"/>
    </source>
</evidence>
<evidence type="ECO:0000256" key="4">
    <source>
        <dbReference type="RuleBase" id="RU003560"/>
    </source>
</evidence>
<dbReference type="InterPro" id="IPR049704">
    <property type="entry name" value="Aminotrans_3_PPA_site"/>
</dbReference>
<protein>
    <submittedName>
        <fullName evidence="5">Aspartate aminotransferase family protein</fullName>
    </submittedName>
</protein>
<keyword evidence="6" id="KW-1185">Reference proteome</keyword>
<dbReference type="Gene3D" id="3.90.1150.10">
    <property type="entry name" value="Aspartate Aminotransferase, domain 1"/>
    <property type="match status" value="1"/>
</dbReference>
<dbReference type="GO" id="GO:0008483">
    <property type="term" value="F:transaminase activity"/>
    <property type="evidence" value="ECO:0007669"/>
    <property type="project" value="UniProtKB-KW"/>
</dbReference>
<keyword evidence="5" id="KW-0808">Transferase</keyword>
<dbReference type="InterPro" id="IPR050103">
    <property type="entry name" value="Class-III_PLP-dep_AT"/>
</dbReference>
<dbReference type="InterPro" id="IPR015422">
    <property type="entry name" value="PyrdxlP-dep_Trfase_small"/>
</dbReference>
<gene>
    <name evidence="5" type="ORF">PQ472_01480</name>
</gene>
<comment type="similarity">
    <text evidence="2 4">Belongs to the class-III pyridoxal-phosphate-dependent aminotransferase family.</text>
</comment>
<dbReference type="EMBL" id="CP117884">
    <property type="protein sequence ID" value="WDF82942.1"/>
    <property type="molecule type" value="Genomic_DNA"/>
</dbReference>
<keyword evidence="3 4" id="KW-0663">Pyridoxal phosphate</keyword>
<evidence type="ECO:0000256" key="3">
    <source>
        <dbReference type="ARBA" id="ARBA00022898"/>
    </source>
</evidence>
<dbReference type="RefSeq" id="WP_274260737.1">
    <property type="nucleotide sequence ID" value="NZ_CP117884.1"/>
</dbReference>